<evidence type="ECO:0000256" key="10">
    <source>
        <dbReference type="RuleBase" id="RU000688"/>
    </source>
</evidence>
<proteinExistence type="inferred from homology"/>
<accession>A0AAU9WPI9</accession>
<dbReference type="Proteomes" id="UP001159428">
    <property type="component" value="Unassembled WGS sequence"/>
</dbReference>
<keyword evidence="8" id="KW-0325">Glycoprotein</keyword>
<evidence type="ECO:0000256" key="8">
    <source>
        <dbReference type="ARBA" id="ARBA00023180"/>
    </source>
</evidence>
<evidence type="ECO:0000256" key="2">
    <source>
        <dbReference type="ARBA" id="ARBA00022475"/>
    </source>
</evidence>
<dbReference type="EMBL" id="CALNXJ010000018">
    <property type="protein sequence ID" value="CAH3121390.1"/>
    <property type="molecule type" value="Genomic_DNA"/>
</dbReference>
<feature type="transmembrane region" description="Helical" evidence="11">
    <location>
        <begin position="131"/>
        <end position="151"/>
    </location>
</feature>
<keyword evidence="7 10" id="KW-0675">Receptor</keyword>
<dbReference type="InterPro" id="IPR000276">
    <property type="entry name" value="GPCR_Rhodpsn"/>
</dbReference>
<reference evidence="13 14" key="1">
    <citation type="submission" date="2022-05" db="EMBL/GenBank/DDBJ databases">
        <authorList>
            <consortium name="Genoscope - CEA"/>
            <person name="William W."/>
        </authorList>
    </citation>
    <scope>NUCLEOTIDE SEQUENCE [LARGE SCALE GENOMIC DNA]</scope>
</reference>
<comment type="similarity">
    <text evidence="10">Belongs to the G-protein coupled receptor 1 family.</text>
</comment>
<evidence type="ECO:0000256" key="4">
    <source>
        <dbReference type="ARBA" id="ARBA00022989"/>
    </source>
</evidence>
<protein>
    <recommendedName>
        <fullName evidence="12">G-protein coupled receptors family 1 profile domain-containing protein</fullName>
    </recommendedName>
</protein>
<evidence type="ECO:0000256" key="6">
    <source>
        <dbReference type="ARBA" id="ARBA00023136"/>
    </source>
</evidence>
<feature type="domain" description="G-protein coupled receptors family 1 profile" evidence="12">
    <location>
        <begin position="1"/>
        <end position="215"/>
    </location>
</feature>
<dbReference type="Gene3D" id="1.20.1070.10">
    <property type="entry name" value="Rhodopsin 7-helix transmembrane proteins"/>
    <property type="match status" value="2"/>
</dbReference>
<evidence type="ECO:0000313" key="14">
    <source>
        <dbReference type="Proteomes" id="UP001159428"/>
    </source>
</evidence>
<gene>
    <name evidence="13" type="ORF">PMEA_00009200</name>
</gene>
<keyword evidence="3 10" id="KW-0812">Transmembrane</keyword>
<organism evidence="13 14">
    <name type="scientific">Pocillopora meandrina</name>
    <dbReference type="NCBI Taxonomy" id="46732"/>
    <lineage>
        <taxon>Eukaryota</taxon>
        <taxon>Metazoa</taxon>
        <taxon>Cnidaria</taxon>
        <taxon>Anthozoa</taxon>
        <taxon>Hexacorallia</taxon>
        <taxon>Scleractinia</taxon>
        <taxon>Astrocoeniina</taxon>
        <taxon>Pocilloporidae</taxon>
        <taxon>Pocillopora</taxon>
    </lineage>
</organism>
<dbReference type="GO" id="GO:0004930">
    <property type="term" value="F:G protein-coupled receptor activity"/>
    <property type="evidence" value="ECO:0007669"/>
    <property type="project" value="UniProtKB-KW"/>
</dbReference>
<dbReference type="AlphaFoldDB" id="A0AAU9WPI9"/>
<keyword evidence="2" id="KW-1003">Cell membrane</keyword>
<evidence type="ECO:0000256" key="3">
    <source>
        <dbReference type="ARBA" id="ARBA00022692"/>
    </source>
</evidence>
<evidence type="ECO:0000256" key="1">
    <source>
        <dbReference type="ARBA" id="ARBA00004651"/>
    </source>
</evidence>
<evidence type="ECO:0000256" key="9">
    <source>
        <dbReference type="ARBA" id="ARBA00023224"/>
    </source>
</evidence>
<evidence type="ECO:0000256" key="11">
    <source>
        <dbReference type="SAM" id="Phobius"/>
    </source>
</evidence>
<comment type="caution">
    <text evidence="13">The sequence shown here is derived from an EMBL/GenBank/DDBJ whole genome shotgun (WGS) entry which is preliminary data.</text>
</comment>
<sequence>MAFADLLLGGFCLPVFNYFIISSGYQLSMTNENWKSNVVYNIPYSISLGVSLTSAAFISCERFYAIYWPFRHRRVTVRTYHIFIFISWTLNNVRLTKTLVFASILNLLCWIPLVTVYGIDHESVSIPTRWFVITVALNSCNAFINPLLYAVRVPEFRKALALSCVRKRKKMNPENIKTGENPAIVLSRETHLRACQSESNTNALKFHKNFMETKL</sequence>
<evidence type="ECO:0000259" key="12">
    <source>
        <dbReference type="PROSITE" id="PS50262"/>
    </source>
</evidence>
<keyword evidence="5 10" id="KW-0297">G-protein coupled receptor</keyword>
<dbReference type="PRINTS" id="PR00237">
    <property type="entry name" value="GPCRRHODOPSN"/>
</dbReference>
<evidence type="ECO:0000313" key="13">
    <source>
        <dbReference type="EMBL" id="CAH3121390.1"/>
    </source>
</evidence>
<evidence type="ECO:0000256" key="7">
    <source>
        <dbReference type="ARBA" id="ARBA00023170"/>
    </source>
</evidence>
<dbReference type="PROSITE" id="PS00237">
    <property type="entry name" value="G_PROTEIN_RECEP_F1_1"/>
    <property type="match status" value="1"/>
</dbReference>
<dbReference type="InterPro" id="IPR017452">
    <property type="entry name" value="GPCR_Rhodpsn_7TM"/>
</dbReference>
<dbReference type="SUPFAM" id="SSF81321">
    <property type="entry name" value="Family A G protein-coupled receptor-like"/>
    <property type="match status" value="1"/>
</dbReference>
<name>A0AAU9WPI9_9CNID</name>
<keyword evidence="14" id="KW-1185">Reference proteome</keyword>
<feature type="transmembrane region" description="Helical" evidence="11">
    <location>
        <begin position="41"/>
        <end position="64"/>
    </location>
</feature>
<dbReference type="GO" id="GO:0005886">
    <property type="term" value="C:plasma membrane"/>
    <property type="evidence" value="ECO:0007669"/>
    <property type="project" value="UniProtKB-SubCell"/>
</dbReference>
<feature type="transmembrane region" description="Helical" evidence="11">
    <location>
        <begin position="99"/>
        <end position="119"/>
    </location>
</feature>
<keyword evidence="9 10" id="KW-0807">Transducer</keyword>
<keyword evidence="4 11" id="KW-1133">Transmembrane helix</keyword>
<keyword evidence="6 11" id="KW-0472">Membrane</keyword>
<dbReference type="PANTHER" id="PTHR24246:SF27">
    <property type="entry name" value="ADENOSINE RECEPTOR, ISOFORM A"/>
    <property type="match status" value="1"/>
</dbReference>
<dbReference type="PANTHER" id="PTHR24246">
    <property type="entry name" value="OLFACTORY RECEPTOR AND ADENOSINE RECEPTOR"/>
    <property type="match status" value="1"/>
</dbReference>
<dbReference type="PROSITE" id="PS50262">
    <property type="entry name" value="G_PROTEIN_RECEP_F1_2"/>
    <property type="match status" value="1"/>
</dbReference>
<comment type="subcellular location">
    <subcellularLocation>
        <location evidence="1">Cell membrane</location>
        <topology evidence="1">Multi-pass membrane protein</topology>
    </subcellularLocation>
</comment>
<evidence type="ECO:0000256" key="5">
    <source>
        <dbReference type="ARBA" id="ARBA00023040"/>
    </source>
</evidence>